<keyword evidence="2" id="KW-1185">Reference proteome</keyword>
<dbReference type="Proteomes" id="UP001589810">
    <property type="component" value="Unassembled WGS sequence"/>
</dbReference>
<reference evidence="1 2" key="1">
    <citation type="submission" date="2024-09" db="EMBL/GenBank/DDBJ databases">
        <authorList>
            <person name="Sun Q."/>
            <person name="Mori K."/>
        </authorList>
    </citation>
    <scope>NUCLEOTIDE SEQUENCE [LARGE SCALE GENOMIC DNA]</scope>
    <source>
        <strain evidence="1 2">TBRC 1432</strain>
    </source>
</reference>
<protein>
    <submittedName>
        <fullName evidence="1">Uncharacterized protein</fullName>
    </submittedName>
</protein>
<name>A0ABV6MSR9_9PSEU</name>
<sequence length="57" mass="6669">MTTNHFTQRLRNAFRRGPAMPHPRLYGSSDIEDRDLARVLCELRFTPERQGAREPAE</sequence>
<evidence type="ECO:0000313" key="1">
    <source>
        <dbReference type="EMBL" id="MFC0543335.1"/>
    </source>
</evidence>
<dbReference type="EMBL" id="JBHLUD010000004">
    <property type="protein sequence ID" value="MFC0543335.1"/>
    <property type="molecule type" value="Genomic_DNA"/>
</dbReference>
<evidence type="ECO:0000313" key="2">
    <source>
        <dbReference type="Proteomes" id="UP001589810"/>
    </source>
</evidence>
<comment type="caution">
    <text evidence="1">The sequence shown here is derived from an EMBL/GenBank/DDBJ whole genome shotgun (WGS) entry which is preliminary data.</text>
</comment>
<gene>
    <name evidence="1" type="ORF">ACFFH7_17665</name>
</gene>
<proteinExistence type="predicted"/>
<dbReference type="RefSeq" id="WP_379794098.1">
    <property type="nucleotide sequence ID" value="NZ_JBHLUD010000004.1"/>
</dbReference>
<organism evidence="1 2">
    <name type="scientific">Kutzneria chonburiensis</name>
    <dbReference type="NCBI Taxonomy" id="1483604"/>
    <lineage>
        <taxon>Bacteria</taxon>
        <taxon>Bacillati</taxon>
        <taxon>Actinomycetota</taxon>
        <taxon>Actinomycetes</taxon>
        <taxon>Pseudonocardiales</taxon>
        <taxon>Pseudonocardiaceae</taxon>
        <taxon>Kutzneria</taxon>
    </lineage>
</organism>
<accession>A0ABV6MSR9</accession>